<dbReference type="Proteomes" id="UP000194933">
    <property type="component" value="Unassembled WGS sequence"/>
</dbReference>
<sequence length="319" mass="38338">MKKEKNILLYGLSAGKYEFFNKVKGEEIDLGEREFQIDKKLPTFVSYKSYSISTYINEFARILFDEKENLKTPEQWQQFSQDWPKYISMSHKNLPLWKEYYRCMKITAETKENYINNLTKQGCKNGINMAIANPNIMIYFVLDKLNMNFVTDKAKKFKSSYTGIELRYIYRHWSEAKESIVFFEKNKEVKAPWIKGKYIDAWERYANKRAYRLLGKKIRKAIEEREARAFQELNESILQHRPTHEYMDKEEKYWELSKLIAKTSEVHPKKIQNTQVSTFQKNKEKGFRSFKTLREFGNKKATVNNCKKKQLEYYFELSI</sequence>
<gene>
    <name evidence="1" type="ORF">A5844_002211</name>
</gene>
<dbReference type="RefSeq" id="WP_086285270.1">
    <property type="nucleotide sequence ID" value="NZ_NGMO01000004.1"/>
</dbReference>
<dbReference type="STRING" id="1987383.A5844_002211"/>
<accession>A0A242JXL0</accession>
<comment type="caution">
    <text evidence="1">The sequence shown here is derived from an EMBL/GenBank/DDBJ whole genome shotgun (WGS) entry which is preliminary data.</text>
</comment>
<dbReference type="AlphaFoldDB" id="A0A242JXL0"/>
<keyword evidence="2" id="KW-1185">Reference proteome</keyword>
<reference evidence="1 2" key="1">
    <citation type="submission" date="2017-05" db="EMBL/GenBank/DDBJ databases">
        <title>The Genome Sequence of Enterococcus sp. 10A9_DIV0425.</title>
        <authorList>
            <consortium name="The Broad Institute Genomics Platform"/>
            <consortium name="The Broad Institute Genomic Center for Infectious Diseases"/>
            <person name="Earl A."/>
            <person name="Manson A."/>
            <person name="Schwartman J."/>
            <person name="Gilmore M."/>
            <person name="Abouelleil A."/>
            <person name="Cao P."/>
            <person name="Chapman S."/>
            <person name="Cusick C."/>
            <person name="Shea T."/>
            <person name="Young S."/>
            <person name="Neafsey D."/>
            <person name="Nusbaum C."/>
            <person name="Birren B."/>
        </authorList>
    </citation>
    <scope>NUCLEOTIDE SEQUENCE [LARGE SCALE GENOMIC DNA]</scope>
    <source>
        <strain evidence="1 2">10A9_DIV0425</strain>
    </source>
</reference>
<evidence type="ECO:0000313" key="1">
    <source>
        <dbReference type="EMBL" id="OTP09433.1"/>
    </source>
</evidence>
<name>A0A242JXL0_9ENTE</name>
<organism evidence="1 2">
    <name type="scientific">Candidatus Enterococcus wittei</name>
    <dbReference type="NCBI Taxonomy" id="1987383"/>
    <lineage>
        <taxon>Bacteria</taxon>
        <taxon>Bacillati</taxon>
        <taxon>Bacillota</taxon>
        <taxon>Bacilli</taxon>
        <taxon>Lactobacillales</taxon>
        <taxon>Enterococcaceae</taxon>
        <taxon>Enterococcus</taxon>
    </lineage>
</organism>
<proteinExistence type="predicted"/>
<evidence type="ECO:0000313" key="2">
    <source>
        <dbReference type="Proteomes" id="UP000194933"/>
    </source>
</evidence>
<protein>
    <submittedName>
        <fullName evidence="1">Uncharacterized protein</fullName>
    </submittedName>
</protein>
<dbReference type="EMBL" id="NGMO01000004">
    <property type="protein sequence ID" value="OTP09433.1"/>
    <property type="molecule type" value="Genomic_DNA"/>
</dbReference>